<dbReference type="EMBL" id="JFYZ01000017">
    <property type="protein sequence ID" value="EZP80407.1"/>
    <property type="molecule type" value="Genomic_DNA"/>
</dbReference>
<feature type="signal peptide" evidence="2">
    <location>
        <begin position="1"/>
        <end position="22"/>
    </location>
</feature>
<dbReference type="Gene3D" id="3.30.530.20">
    <property type="match status" value="1"/>
</dbReference>
<organism evidence="3 4">
    <name type="scientific">Novosphingobium resinovorum</name>
    <dbReference type="NCBI Taxonomy" id="158500"/>
    <lineage>
        <taxon>Bacteria</taxon>
        <taxon>Pseudomonadati</taxon>
        <taxon>Pseudomonadota</taxon>
        <taxon>Alphaproteobacteria</taxon>
        <taxon>Sphingomonadales</taxon>
        <taxon>Sphingomonadaceae</taxon>
        <taxon>Novosphingobium</taxon>
    </lineage>
</organism>
<name>A0A031JVL0_9SPHN</name>
<sequence length="232" mass="24091">MKSFAFALAAAGMALVPSAASASVAQVEANGFVVRHVAQVSATPEETWAVLVKPSVWWDSDHTWSGDAANLTLDARAGGCFCEVLPNESSPKATPRGSVEHMRVIYVERGRALRMSGALGPLQSDAAIGTLTVQLKPDGKGGTQVLLEYVVGGFTRTPFEKLAPAVDGMLGGQLQRLTEKLGGAFAAAFPKIETDVADRPAEEHAAADPAAGLDIVPLSSKPTTSDGPLVGR</sequence>
<feature type="region of interest" description="Disordered" evidence="1">
    <location>
        <begin position="198"/>
        <end position="232"/>
    </location>
</feature>
<dbReference type="eggNOG" id="COG3832">
    <property type="taxonomic scope" value="Bacteria"/>
</dbReference>
<evidence type="ECO:0000256" key="1">
    <source>
        <dbReference type="SAM" id="MobiDB-lite"/>
    </source>
</evidence>
<dbReference type="AlphaFoldDB" id="A0A031JVL0"/>
<proteinExistence type="predicted"/>
<comment type="caution">
    <text evidence="3">The sequence shown here is derived from an EMBL/GenBank/DDBJ whole genome shotgun (WGS) entry which is preliminary data.</text>
</comment>
<keyword evidence="2" id="KW-0732">Signal</keyword>
<dbReference type="STRING" id="158500.BES08_09160"/>
<dbReference type="PATRIC" id="fig|158500.4.peg.3564"/>
<reference evidence="3 4" key="1">
    <citation type="submission" date="2014-03" db="EMBL/GenBank/DDBJ databases">
        <title>Whole genome sequence of Novosphingobium resinovorum KF1.</title>
        <authorList>
            <person name="Gan H.M."/>
            <person name="Gan H.Y."/>
            <person name="Chew T.H."/>
            <person name="Savka M.A."/>
        </authorList>
    </citation>
    <scope>NUCLEOTIDE SEQUENCE [LARGE SCALE GENOMIC DNA]</scope>
    <source>
        <strain evidence="3 4">KF1</strain>
    </source>
</reference>
<accession>A0A031JVL0</accession>
<gene>
    <name evidence="3" type="ORF">BV97_03494</name>
</gene>
<dbReference type="SUPFAM" id="SSF55961">
    <property type="entry name" value="Bet v1-like"/>
    <property type="match status" value="1"/>
</dbReference>
<dbReference type="InterPro" id="IPR023393">
    <property type="entry name" value="START-like_dom_sf"/>
</dbReference>
<dbReference type="Proteomes" id="UP000024329">
    <property type="component" value="Unassembled WGS sequence"/>
</dbReference>
<protein>
    <submittedName>
        <fullName evidence="3">Polyketide cyclase / dehydrase and lipid transport</fullName>
    </submittedName>
</protein>
<feature type="chain" id="PRO_5001552163" evidence="2">
    <location>
        <begin position="23"/>
        <end position="232"/>
    </location>
</feature>
<evidence type="ECO:0000313" key="3">
    <source>
        <dbReference type="EMBL" id="EZP80407.1"/>
    </source>
</evidence>
<evidence type="ECO:0000256" key="2">
    <source>
        <dbReference type="SAM" id="SignalP"/>
    </source>
</evidence>
<evidence type="ECO:0000313" key="4">
    <source>
        <dbReference type="Proteomes" id="UP000024329"/>
    </source>
</evidence>